<gene>
    <name evidence="4" type="primary">LOC100371426</name>
</gene>
<evidence type="ECO:0000259" key="2">
    <source>
        <dbReference type="PROSITE" id="PS51406"/>
    </source>
</evidence>
<evidence type="ECO:0000256" key="1">
    <source>
        <dbReference type="SAM" id="SignalP"/>
    </source>
</evidence>
<dbReference type="PROSITE" id="PS51406">
    <property type="entry name" value="FIBRINOGEN_C_2"/>
    <property type="match status" value="2"/>
</dbReference>
<feature type="domain" description="Fibrinogen C-terminal" evidence="2">
    <location>
        <begin position="268"/>
        <end position="469"/>
    </location>
</feature>
<dbReference type="InterPro" id="IPR050373">
    <property type="entry name" value="Fibrinogen_C-term_domain"/>
</dbReference>
<dbReference type="Pfam" id="PF00147">
    <property type="entry name" value="Fibrinogen_C"/>
    <property type="match status" value="2"/>
</dbReference>
<dbReference type="InterPro" id="IPR036056">
    <property type="entry name" value="Fibrinogen-like_C"/>
</dbReference>
<dbReference type="CDD" id="cd00087">
    <property type="entry name" value="FReD"/>
    <property type="match status" value="1"/>
</dbReference>
<feature type="signal peptide" evidence="1">
    <location>
        <begin position="1"/>
        <end position="21"/>
    </location>
</feature>
<dbReference type="SUPFAM" id="SSF56496">
    <property type="entry name" value="Fibrinogen C-terminal domain-like"/>
    <property type="match status" value="2"/>
</dbReference>
<proteinExistence type="predicted"/>
<feature type="chain" id="PRO_5047472565" evidence="1">
    <location>
        <begin position="22"/>
        <end position="473"/>
    </location>
</feature>
<dbReference type="InterPro" id="IPR014716">
    <property type="entry name" value="Fibrinogen_a/b/g_C_1"/>
</dbReference>
<feature type="domain" description="Fibrinogen C-terminal" evidence="2">
    <location>
        <begin position="20"/>
        <end position="247"/>
    </location>
</feature>
<dbReference type="SMART" id="SM00186">
    <property type="entry name" value="FBG"/>
    <property type="match status" value="2"/>
</dbReference>
<dbReference type="RefSeq" id="XP_006819985.1">
    <property type="nucleotide sequence ID" value="XM_006819922.1"/>
</dbReference>
<sequence>MGLQFTFLLLLLIKPYIRTLAEEERYYDCQDVYDSGQTTNGVYTIWPQGSTRPFQVDCEMKNGNGWTIIQRRMNGVVDFDRSFLDYADGFGDINGEYWLGNDNIFFLTNGNGREYELRVDLTDWKANNGYAIYSGFRIQDSFNRYRLWLKSFVGGPAGDSMSINNGTQFSTFDQDNDDVINADYGNRYSGGWWYSMWFSNGHTANLNGYFYGNGDYTADYADGIHWKSWSGHWYSHRTVVMKILPTGPAAANPSIVQPSNYESNVVINFSNETLIDCQDAVNVGYTETGVYEIHPEGLPYETPTVFQRRLDGSQDFNLDWNNYKRGFGNINGEFWLGNEAIYLITTSIGRLYELHIDLQREDTGGLYYVKYSDFKITNETDNYRLLYNIFIEGTADDDLYMNKNMQFTTRDKDNDFYSYNCADTYGGAWWYNECTYCVLNGYYSHYVYWRISSTTESHVTTLMMFTPTDLLNY</sequence>
<dbReference type="InterPro" id="IPR002181">
    <property type="entry name" value="Fibrinogen_a/b/g_C_dom"/>
</dbReference>
<evidence type="ECO:0000313" key="4">
    <source>
        <dbReference type="RefSeq" id="XP_006819985.1"/>
    </source>
</evidence>
<keyword evidence="1" id="KW-0732">Signal</keyword>
<evidence type="ECO:0000313" key="3">
    <source>
        <dbReference type="Proteomes" id="UP000694865"/>
    </source>
</evidence>
<reference evidence="4" key="1">
    <citation type="submission" date="2025-08" db="UniProtKB">
        <authorList>
            <consortium name="RefSeq"/>
        </authorList>
    </citation>
    <scope>IDENTIFICATION</scope>
    <source>
        <tissue evidence="4">Testes</tissue>
    </source>
</reference>
<name>A0ABM0MIZ4_SACKO</name>
<accession>A0ABM0MIZ4</accession>
<dbReference type="Proteomes" id="UP000694865">
    <property type="component" value="Unplaced"/>
</dbReference>
<keyword evidence="3" id="KW-1185">Reference proteome</keyword>
<protein>
    <submittedName>
        <fullName evidence="4">Uncharacterized protein LOC100371426</fullName>
    </submittedName>
</protein>
<dbReference type="PANTHER" id="PTHR19143">
    <property type="entry name" value="FIBRINOGEN/TENASCIN/ANGIOPOEITIN"/>
    <property type="match status" value="1"/>
</dbReference>
<organism evidence="3 4">
    <name type="scientific">Saccoglossus kowalevskii</name>
    <name type="common">Acorn worm</name>
    <dbReference type="NCBI Taxonomy" id="10224"/>
    <lineage>
        <taxon>Eukaryota</taxon>
        <taxon>Metazoa</taxon>
        <taxon>Hemichordata</taxon>
        <taxon>Enteropneusta</taxon>
        <taxon>Harrimaniidae</taxon>
        <taxon>Saccoglossus</taxon>
    </lineage>
</organism>
<dbReference type="Gene3D" id="3.90.215.10">
    <property type="entry name" value="Gamma Fibrinogen, chain A, domain 1"/>
    <property type="match status" value="2"/>
</dbReference>
<dbReference type="GeneID" id="100371426"/>